<gene>
    <name evidence="2" type="ORF">Poly59_34530</name>
</gene>
<dbReference type="EMBL" id="SJPX01000003">
    <property type="protein sequence ID" value="TWU51858.1"/>
    <property type="molecule type" value="Genomic_DNA"/>
</dbReference>
<protein>
    <recommendedName>
        <fullName evidence="4">PEP-CTERM protein-sorting domain-containing protein</fullName>
    </recommendedName>
</protein>
<name>A0A5C6ES83_9BACT</name>
<reference evidence="2 3" key="1">
    <citation type="submission" date="2019-02" db="EMBL/GenBank/DDBJ databases">
        <title>Deep-cultivation of Planctomycetes and their phenomic and genomic characterization uncovers novel biology.</title>
        <authorList>
            <person name="Wiegand S."/>
            <person name="Jogler M."/>
            <person name="Boedeker C."/>
            <person name="Pinto D."/>
            <person name="Vollmers J."/>
            <person name="Rivas-Marin E."/>
            <person name="Kohn T."/>
            <person name="Peeters S.H."/>
            <person name="Heuer A."/>
            <person name="Rast P."/>
            <person name="Oberbeckmann S."/>
            <person name="Bunk B."/>
            <person name="Jeske O."/>
            <person name="Meyerdierks A."/>
            <person name="Storesund J.E."/>
            <person name="Kallscheuer N."/>
            <person name="Luecker S."/>
            <person name="Lage O.M."/>
            <person name="Pohl T."/>
            <person name="Merkel B.J."/>
            <person name="Hornburger P."/>
            <person name="Mueller R.-W."/>
            <person name="Bruemmer F."/>
            <person name="Labrenz M."/>
            <person name="Spormann A.M."/>
            <person name="Op Den Camp H."/>
            <person name="Overmann J."/>
            <person name="Amann R."/>
            <person name="Jetten M.S.M."/>
            <person name="Mascher T."/>
            <person name="Medema M.H."/>
            <person name="Devos D.P."/>
            <person name="Kaster A.-K."/>
            <person name="Ovreas L."/>
            <person name="Rohde M."/>
            <person name="Galperin M.Y."/>
            <person name="Jogler C."/>
        </authorList>
    </citation>
    <scope>NUCLEOTIDE SEQUENCE [LARGE SCALE GENOMIC DNA]</scope>
    <source>
        <strain evidence="2 3">Poly59</strain>
    </source>
</reference>
<dbReference type="OrthoDB" id="220114at2"/>
<dbReference type="AlphaFoldDB" id="A0A5C6ES83"/>
<dbReference type="Proteomes" id="UP000317977">
    <property type="component" value="Unassembled WGS sequence"/>
</dbReference>
<keyword evidence="3" id="KW-1185">Reference proteome</keyword>
<evidence type="ECO:0000256" key="1">
    <source>
        <dbReference type="SAM" id="SignalP"/>
    </source>
</evidence>
<evidence type="ECO:0000313" key="3">
    <source>
        <dbReference type="Proteomes" id="UP000317977"/>
    </source>
</evidence>
<sequence length="186" mass="19209" precursor="true">MRTFLTAFVLLVCLNVSATQAAVVVQMREMAGDVVFSYAGSLDLSGVGNPGLSFSFGGITPSGGDLSFASPSGTETEIYSTAIATSSVFGSGGRTPGSVFQGDPFSVSSSAITMPRNYISGSPIVGSFSFQGQSFSSLGINSLAAPYVWTVNGSGDSITLTAVPEPSSLAACVLFPVWYAVRRKRR</sequence>
<feature type="signal peptide" evidence="1">
    <location>
        <begin position="1"/>
        <end position="21"/>
    </location>
</feature>
<organism evidence="2 3">
    <name type="scientific">Rubripirellula reticaptiva</name>
    <dbReference type="NCBI Taxonomy" id="2528013"/>
    <lineage>
        <taxon>Bacteria</taxon>
        <taxon>Pseudomonadati</taxon>
        <taxon>Planctomycetota</taxon>
        <taxon>Planctomycetia</taxon>
        <taxon>Pirellulales</taxon>
        <taxon>Pirellulaceae</taxon>
        <taxon>Rubripirellula</taxon>
    </lineage>
</organism>
<evidence type="ECO:0000313" key="2">
    <source>
        <dbReference type="EMBL" id="TWU51858.1"/>
    </source>
</evidence>
<keyword evidence="1" id="KW-0732">Signal</keyword>
<evidence type="ECO:0008006" key="4">
    <source>
        <dbReference type="Google" id="ProtNLM"/>
    </source>
</evidence>
<feature type="chain" id="PRO_5023140548" description="PEP-CTERM protein-sorting domain-containing protein" evidence="1">
    <location>
        <begin position="22"/>
        <end position="186"/>
    </location>
</feature>
<dbReference type="RefSeq" id="WP_146535121.1">
    <property type="nucleotide sequence ID" value="NZ_SJPX01000003.1"/>
</dbReference>
<proteinExistence type="predicted"/>
<accession>A0A5C6ES83</accession>
<comment type="caution">
    <text evidence="2">The sequence shown here is derived from an EMBL/GenBank/DDBJ whole genome shotgun (WGS) entry which is preliminary data.</text>
</comment>